<dbReference type="AlphaFoldDB" id="A0A2T4A2E2"/>
<keyword evidence="1" id="KW-0812">Transmembrane</keyword>
<evidence type="ECO:0000256" key="1">
    <source>
        <dbReference type="SAM" id="Phobius"/>
    </source>
</evidence>
<gene>
    <name evidence="2" type="ORF">M431DRAFT_237497</name>
</gene>
<dbReference type="Proteomes" id="UP000241690">
    <property type="component" value="Unassembled WGS sequence"/>
</dbReference>
<evidence type="ECO:0008006" key="4">
    <source>
        <dbReference type="Google" id="ProtNLM"/>
    </source>
</evidence>
<organism evidence="2 3">
    <name type="scientific">Trichoderma harzianum CBS 226.95</name>
    <dbReference type="NCBI Taxonomy" id="983964"/>
    <lineage>
        <taxon>Eukaryota</taxon>
        <taxon>Fungi</taxon>
        <taxon>Dikarya</taxon>
        <taxon>Ascomycota</taxon>
        <taxon>Pezizomycotina</taxon>
        <taxon>Sordariomycetes</taxon>
        <taxon>Hypocreomycetidae</taxon>
        <taxon>Hypocreales</taxon>
        <taxon>Hypocreaceae</taxon>
        <taxon>Trichoderma</taxon>
    </lineage>
</organism>
<keyword evidence="1" id="KW-1133">Transmembrane helix</keyword>
<evidence type="ECO:0000313" key="2">
    <source>
        <dbReference type="EMBL" id="PTB51219.1"/>
    </source>
</evidence>
<dbReference type="RefSeq" id="XP_024770896.1">
    <property type="nucleotide sequence ID" value="XM_024913685.1"/>
</dbReference>
<feature type="transmembrane region" description="Helical" evidence="1">
    <location>
        <begin position="70"/>
        <end position="99"/>
    </location>
</feature>
<accession>A0A2T4A2E2</accession>
<sequence>MQSSQGRPFLSRHFLGLDSAHQPAPSCSRHLMHLPGAISIAQFRNLTKVCLDPVSGSCFSLLQRSICHSLFFFLAPSSASFCYYLQLATTATVVLLLALRLAANCVRFSIATAATRPGCVEQPCVFPAFMESVLVFSLCLCLLSRPMARSILR</sequence>
<protein>
    <recommendedName>
        <fullName evidence="4">Transmembrane protein</fullName>
    </recommendedName>
</protein>
<dbReference type="EMBL" id="KZ679686">
    <property type="protein sequence ID" value="PTB51219.1"/>
    <property type="molecule type" value="Genomic_DNA"/>
</dbReference>
<keyword evidence="1" id="KW-0472">Membrane</keyword>
<dbReference type="GeneID" id="36622248"/>
<keyword evidence="3" id="KW-1185">Reference proteome</keyword>
<name>A0A2T4A2E2_TRIHA</name>
<proteinExistence type="predicted"/>
<reference evidence="2 3" key="1">
    <citation type="submission" date="2016-07" db="EMBL/GenBank/DDBJ databases">
        <title>Multiple horizontal gene transfer events from other fungi enriched the ability of initially mycotrophic Trichoderma (Ascomycota) to feed on dead plant biomass.</title>
        <authorList>
            <consortium name="DOE Joint Genome Institute"/>
            <person name="Aerts A."/>
            <person name="Atanasova L."/>
            <person name="Chenthamara K."/>
            <person name="Zhang J."/>
            <person name="Grujic M."/>
            <person name="Henrissat B."/>
            <person name="Kuo A."/>
            <person name="Salamov A."/>
            <person name="Lipzen A."/>
            <person name="Labutti K."/>
            <person name="Barry K."/>
            <person name="Miao Y."/>
            <person name="Rahimi M.J."/>
            <person name="Shen Q."/>
            <person name="Grigoriev I.V."/>
            <person name="Kubicek C.P."/>
            <person name="Druzhinina I.S."/>
        </authorList>
    </citation>
    <scope>NUCLEOTIDE SEQUENCE [LARGE SCALE GENOMIC DNA]</scope>
    <source>
        <strain evidence="2 3">CBS 226.95</strain>
    </source>
</reference>
<evidence type="ECO:0000313" key="3">
    <source>
        <dbReference type="Proteomes" id="UP000241690"/>
    </source>
</evidence>